<dbReference type="InterPro" id="IPR026024">
    <property type="entry name" value="Chemotaxis_MeTrfase_CheR"/>
</dbReference>
<evidence type="ECO:0000313" key="8">
    <source>
        <dbReference type="EMBL" id="NEX60792.1"/>
    </source>
</evidence>
<dbReference type="RefSeq" id="WP_163961392.1">
    <property type="nucleotide sequence ID" value="NZ_JAAIVB010000016.1"/>
</dbReference>
<gene>
    <name evidence="8" type="ORF">G3574_06860</name>
</gene>
<dbReference type="EC" id="2.1.1.80" evidence="5"/>
<evidence type="ECO:0000256" key="3">
    <source>
        <dbReference type="ARBA" id="ARBA00022679"/>
    </source>
</evidence>
<dbReference type="PIRSF" id="PIRSF000410">
    <property type="entry name" value="CheR"/>
    <property type="match status" value="1"/>
</dbReference>
<evidence type="ECO:0000256" key="6">
    <source>
        <dbReference type="PIRSR" id="PIRSR000410-1"/>
    </source>
</evidence>
<dbReference type="PRINTS" id="PR00996">
    <property type="entry name" value="CHERMTFRASE"/>
</dbReference>
<dbReference type="PROSITE" id="PS50123">
    <property type="entry name" value="CHER"/>
    <property type="match status" value="1"/>
</dbReference>
<dbReference type="InterPro" id="IPR022641">
    <property type="entry name" value="CheR_N"/>
</dbReference>
<protein>
    <recommendedName>
        <fullName evidence="5">Chemotaxis protein methyltransferase</fullName>
        <ecNumber evidence="5">2.1.1.80</ecNumber>
    </recommendedName>
</protein>
<dbReference type="PANTHER" id="PTHR24422">
    <property type="entry name" value="CHEMOTAXIS PROTEIN METHYLTRANSFERASE"/>
    <property type="match status" value="1"/>
</dbReference>
<sequence length="268" mass="30230">MVNLALSDEEFGAIQRFIHSAAGISLSNDKKALVKGRLASQVQRHGLRSYREYLQLISSGQAEAETQIAVDLLTTNETYFFRENQHFELLRQKAIGDRPAQMPFRVWSAACSSGEEPYSIAMTLADCLPGKKWELVASDISGRVLDRARKGHYPLERCRDIPAHYLKRFCLKGVGPQEGTLLVQRSLKANIRFIHLNLNQALPDIGLFDVVFLRNVMIYFNAATKQQVIERITAVMKPGACLYVGHSEGLNNIPSTLRMVRPSVYEHR</sequence>
<evidence type="ECO:0000256" key="1">
    <source>
        <dbReference type="ARBA" id="ARBA00001541"/>
    </source>
</evidence>
<keyword evidence="2 5" id="KW-0489">Methyltransferase</keyword>
<dbReference type="Gene3D" id="1.10.155.10">
    <property type="entry name" value="Chemotaxis receptor methyltransferase CheR, N-terminal domain"/>
    <property type="match status" value="1"/>
</dbReference>
<dbReference type="InterPro" id="IPR029063">
    <property type="entry name" value="SAM-dependent_MTases_sf"/>
</dbReference>
<feature type="binding site" evidence="6">
    <location>
        <begin position="197"/>
        <end position="198"/>
    </location>
    <ligand>
        <name>S-adenosyl-L-methionine</name>
        <dbReference type="ChEBI" id="CHEBI:59789"/>
    </ligand>
</feature>
<feature type="domain" description="CheR-type methyltransferase" evidence="7">
    <location>
        <begin position="1"/>
        <end position="268"/>
    </location>
</feature>
<dbReference type="EMBL" id="JAAIVB010000016">
    <property type="protein sequence ID" value="NEX60792.1"/>
    <property type="molecule type" value="Genomic_DNA"/>
</dbReference>
<dbReference type="Pfam" id="PF01739">
    <property type="entry name" value="CheR"/>
    <property type="match status" value="1"/>
</dbReference>
<dbReference type="Pfam" id="PF03705">
    <property type="entry name" value="CheR_N"/>
    <property type="match status" value="1"/>
</dbReference>
<comment type="caution">
    <text evidence="8">The sequence shown here is derived from an EMBL/GenBank/DDBJ whole genome shotgun (WGS) entry which is preliminary data.</text>
</comment>
<dbReference type="GO" id="GO:0008983">
    <property type="term" value="F:protein-glutamate O-methyltransferase activity"/>
    <property type="evidence" value="ECO:0007669"/>
    <property type="project" value="UniProtKB-EC"/>
</dbReference>
<feature type="binding site" evidence="6">
    <location>
        <position position="76"/>
    </location>
    <ligand>
        <name>S-adenosyl-L-methionine</name>
        <dbReference type="ChEBI" id="CHEBI:59789"/>
    </ligand>
</feature>
<dbReference type="GO" id="GO:0032259">
    <property type="term" value="P:methylation"/>
    <property type="evidence" value="ECO:0007669"/>
    <property type="project" value="UniProtKB-KW"/>
</dbReference>
<evidence type="ECO:0000256" key="5">
    <source>
        <dbReference type="PIRNR" id="PIRNR000410"/>
    </source>
</evidence>
<dbReference type="InterPro" id="IPR022642">
    <property type="entry name" value="CheR_C"/>
</dbReference>
<feature type="binding site" evidence="6">
    <location>
        <position position="116"/>
    </location>
    <ligand>
        <name>S-adenosyl-L-methionine</name>
        <dbReference type="ChEBI" id="CHEBI:59789"/>
    </ligand>
</feature>
<comment type="catalytic activity">
    <reaction evidence="1 5">
        <text>L-glutamyl-[protein] + S-adenosyl-L-methionine = [protein]-L-glutamate 5-O-methyl ester + S-adenosyl-L-homocysteine</text>
        <dbReference type="Rhea" id="RHEA:24452"/>
        <dbReference type="Rhea" id="RHEA-COMP:10208"/>
        <dbReference type="Rhea" id="RHEA-COMP:10311"/>
        <dbReference type="ChEBI" id="CHEBI:29973"/>
        <dbReference type="ChEBI" id="CHEBI:57856"/>
        <dbReference type="ChEBI" id="CHEBI:59789"/>
        <dbReference type="ChEBI" id="CHEBI:82795"/>
        <dbReference type="EC" id="2.1.1.80"/>
    </reaction>
</comment>
<dbReference type="SMART" id="SM00138">
    <property type="entry name" value="MeTrc"/>
    <property type="match status" value="1"/>
</dbReference>
<feature type="binding site" evidence="6">
    <location>
        <begin position="214"/>
        <end position="215"/>
    </location>
    <ligand>
        <name>S-adenosyl-L-methionine</name>
        <dbReference type="ChEBI" id="CHEBI:59789"/>
    </ligand>
</feature>
<keyword evidence="3 5" id="KW-0808">Transferase</keyword>
<evidence type="ECO:0000259" key="7">
    <source>
        <dbReference type="PROSITE" id="PS50123"/>
    </source>
</evidence>
<evidence type="ECO:0000256" key="4">
    <source>
        <dbReference type="ARBA" id="ARBA00022691"/>
    </source>
</evidence>
<evidence type="ECO:0000313" key="9">
    <source>
        <dbReference type="Proteomes" id="UP000482155"/>
    </source>
</evidence>
<organism evidence="8 9">
    <name type="scientific">Noviherbaspirillum galbum</name>
    <dbReference type="NCBI Taxonomy" id="2709383"/>
    <lineage>
        <taxon>Bacteria</taxon>
        <taxon>Pseudomonadati</taxon>
        <taxon>Pseudomonadota</taxon>
        <taxon>Betaproteobacteria</taxon>
        <taxon>Burkholderiales</taxon>
        <taxon>Oxalobacteraceae</taxon>
        <taxon>Noviherbaspirillum</taxon>
    </lineage>
</organism>
<feature type="binding site" evidence="6">
    <location>
        <position position="139"/>
    </location>
    <ligand>
        <name>S-adenosyl-L-methionine</name>
        <dbReference type="ChEBI" id="CHEBI:59789"/>
    </ligand>
</feature>
<feature type="binding site" evidence="6">
    <location>
        <position position="78"/>
    </location>
    <ligand>
        <name>S-adenosyl-L-methionine</name>
        <dbReference type="ChEBI" id="CHEBI:59789"/>
    </ligand>
</feature>
<accession>A0A6B3SQV5</accession>
<keyword evidence="9" id="KW-1185">Reference proteome</keyword>
<comment type="function">
    <text evidence="5">Methylation of the membrane-bound methyl-accepting chemotaxis proteins (MCP) to form gamma-glutamyl methyl ester residues in MCP.</text>
</comment>
<name>A0A6B3SQV5_9BURK</name>
<reference evidence="8 9" key="1">
    <citation type="submission" date="2020-02" db="EMBL/GenBank/DDBJ databases">
        <authorList>
            <person name="Kim M.K."/>
        </authorList>
    </citation>
    <scope>NUCLEOTIDE SEQUENCE [LARGE SCALE GENOMIC DNA]</scope>
    <source>
        <strain evidence="8 9">17J57-3</strain>
    </source>
</reference>
<feature type="binding site" evidence="6">
    <location>
        <position position="82"/>
    </location>
    <ligand>
        <name>S-adenosyl-L-methionine</name>
        <dbReference type="ChEBI" id="CHEBI:59789"/>
    </ligand>
</feature>
<dbReference type="AlphaFoldDB" id="A0A6B3SQV5"/>
<dbReference type="Proteomes" id="UP000482155">
    <property type="component" value="Unassembled WGS sequence"/>
</dbReference>
<dbReference type="InterPro" id="IPR000780">
    <property type="entry name" value="CheR_MeTrfase"/>
</dbReference>
<dbReference type="InterPro" id="IPR050903">
    <property type="entry name" value="Bact_Chemotaxis_MeTrfase"/>
</dbReference>
<dbReference type="InterPro" id="IPR036804">
    <property type="entry name" value="CheR_N_sf"/>
</dbReference>
<keyword evidence="4 5" id="KW-0949">S-adenosyl-L-methionine</keyword>
<dbReference type="SUPFAM" id="SSF47757">
    <property type="entry name" value="Chemotaxis receptor methyltransferase CheR, N-terminal domain"/>
    <property type="match status" value="1"/>
</dbReference>
<evidence type="ECO:0000256" key="2">
    <source>
        <dbReference type="ARBA" id="ARBA00022603"/>
    </source>
</evidence>
<proteinExistence type="predicted"/>
<dbReference type="PANTHER" id="PTHR24422:SF26">
    <property type="entry name" value="CHEMOTAXIS PROTEIN METHYLTRANSFERASE"/>
    <property type="match status" value="1"/>
</dbReference>
<dbReference type="SUPFAM" id="SSF53335">
    <property type="entry name" value="S-adenosyl-L-methionine-dependent methyltransferases"/>
    <property type="match status" value="1"/>
</dbReference>
<dbReference type="Gene3D" id="3.40.50.150">
    <property type="entry name" value="Vaccinia Virus protein VP39"/>
    <property type="match status" value="1"/>
</dbReference>